<accession>A0A0T9RMV0</accession>
<evidence type="ECO:0000313" key="2">
    <source>
        <dbReference type="Proteomes" id="UP000038204"/>
    </source>
</evidence>
<dbReference type="RefSeq" id="WP_049601571.1">
    <property type="nucleotide sequence ID" value="NZ_CPZI01000008.1"/>
</dbReference>
<evidence type="ECO:0000313" key="1">
    <source>
        <dbReference type="EMBL" id="CNI72220.1"/>
    </source>
</evidence>
<proteinExistence type="predicted"/>
<dbReference type="Proteomes" id="UP000038204">
    <property type="component" value="Unassembled WGS sequence"/>
</dbReference>
<reference evidence="1 2" key="1">
    <citation type="submission" date="2015-03" db="EMBL/GenBank/DDBJ databases">
        <authorList>
            <person name="Murphy D."/>
        </authorList>
    </citation>
    <scope>NUCLEOTIDE SEQUENCE [LARGE SCALE GENOMIC DNA]</scope>
    <source>
        <strain evidence="1 2">Y233</strain>
    </source>
</reference>
<dbReference type="EMBL" id="CQBK01000054">
    <property type="protein sequence ID" value="CNI72220.1"/>
    <property type="molecule type" value="Genomic_DNA"/>
</dbReference>
<sequence length="156" mass="18296">MRKGHSAKLLVNFLSTVFFYTCFSGNVVAASIWKKYVSSPREDMWVLKDKPQIDNNGMVFAPFFDVNKGGKLMSYTDPFGNKFQFDATIKNIYINCKTRQYALYSTEYYRDNKLLFKKNDKFMADNLSSRMGFDTLWKPSGFGDFYSQSFEYYCKK</sequence>
<gene>
    <name evidence="1" type="ORF">ERS008667_04175</name>
</gene>
<organism evidence="1 2">
    <name type="scientific">Yersinia similis</name>
    <dbReference type="NCBI Taxonomy" id="367190"/>
    <lineage>
        <taxon>Bacteria</taxon>
        <taxon>Pseudomonadati</taxon>
        <taxon>Pseudomonadota</taxon>
        <taxon>Gammaproteobacteria</taxon>
        <taxon>Enterobacterales</taxon>
        <taxon>Yersiniaceae</taxon>
        <taxon>Yersinia</taxon>
    </lineage>
</organism>
<protein>
    <submittedName>
        <fullName evidence="1">Uncharacterized protein</fullName>
    </submittedName>
</protein>
<name>A0A0T9RMV0_9GAMM</name>
<dbReference type="AlphaFoldDB" id="A0A0T9RMV0"/>